<protein>
    <submittedName>
        <fullName evidence="2">Uncharacterized protein</fullName>
    </submittedName>
</protein>
<feature type="region of interest" description="Disordered" evidence="1">
    <location>
        <begin position="126"/>
        <end position="160"/>
    </location>
</feature>
<accession>A0A199VG85</accession>
<reference evidence="2 3" key="1">
    <citation type="journal article" date="2016" name="DNA Res.">
        <title>The draft genome of MD-2 pineapple using hybrid error correction of long reads.</title>
        <authorList>
            <person name="Redwan R.M."/>
            <person name="Saidin A."/>
            <person name="Kumar S.V."/>
        </authorList>
    </citation>
    <scope>NUCLEOTIDE SEQUENCE [LARGE SCALE GENOMIC DNA]</scope>
    <source>
        <strain evidence="3">cv. MD2</strain>
        <tissue evidence="2">Leaf</tissue>
    </source>
</reference>
<feature type="compositionally biased region" description="Gly residues" evidence="1">
    <location>
        <begin position="37"/>
        <end position="50"/>
    </location>
</feature>
<comment type="caution">
    <text evidence="2">The sequence shown here is derived from an EMBL/GenBank/DDBJ whole genome shotgun (WGS) entry which is preliminary data.</text>
</comment>
<dbReference type="AlphaFoldDB" id="A0A199VG85"/>
<sequence>MPPPRPNYEFQEWWNRERDRLLSPEPPSSSSPAASGAGDGDGYGGDGGGADTPTAAASKWRGRSAGQISGLLLLRLRRPAATAAGLPLRLLSLVATAARRVSSARARRSHPASLPTHPRLLALAVASSSSTSPPTPADGTLRPRPTPPPTPSRSSTPIGSSFEPITWRHLSRPWPTCASSSSSSNPWIGSCSCSVHLH</sequence>
<name>A0A199VG85_ANACO</name>
<evidence type="ECO:0000313" key="3">
    <source>
        <dbReference type="Proteomes" id="UP000092600"/>
    </source>
</evidence>
<dbReference type="STRING" id="4615.A0A199VG85"/>
<dbReference type="Proteomes" id="UP000092600">
    <property type="component" value="Unassembled WGS sequence"/>
</dbReference>
<proteinExistence type="predicted"/>
<dbReference type="EMBL" id="LSRQ01001909">
    <property type="protein sequence ID" value="OAY76119.1"/>
    <property type="molecule type" value="Genomic_DNA"/>
</dbReference>
<organism evidence="2 3">
    <name type="scientific">Ananas comosus</name>
    <name type="common">Pineapple</name>
    <name type="synonym">Ananas ananas</name>
    <dbReference type="NCBI Taxonomy" id="4615"/>
    <lineage>
        <taxon>Eukaryota</taxon>
        <taxon>Viridiplantae</taxon>
        <taxon>Streptophyta</taxon>
        <taxon>Embryophyta</taxon>
        <taxon>Tracheophyta</taxon>
        <taxon>Spermatophyta</taxon>
        <taxon>Magnoliopsida</taxon>
        <taxon>Liliopsida</taxon>
        <taxon>Poales</taxon>
        <taxon>Bromeliaceae</taxon>
        <taxon>Bromelioideae</taxon>
        <taxon>Ananas</taxon>
    </lineage>
</organism>
<feature type="region of interest" description="Disordered" evidence="1">
    <location>
        <begin position="16"/>
        <end position="62"/>
    </location>
</feature>
<evidence type="ECO:0000313" key="2">
    <source>
        <dbReference type="EMBL" id="OAY76119.1"/>
    </source>
</evidence>
<evidence type="ECO:0000256" key="1">
    <source>
        <dbReference type="SAM" id="MobiDB-lite"/>
    </source>
</evidence>
<gene>
    <name evidence="2" type="ORF">ACMD2_23500</name>
</gene>